<dbReference type="EMBL" id="CAMXCT010002713">
    <property type="protein sequence ID" value="CAI3999998.1"/>
    <property type="molecule type" value="Genomic_DNA"/>
</dbReference>
<organism evidence="2">
    <name type="scientific">Cladocopium goreaui</name>
    <dbReference type="NCBI Taxonomy" id="2562237"/>
    <lineage>
        <taxon>Eukaryota</taxon>
        <taxon>Sar</taxon>
        <taxon>Alveolata</taxon>
        <taxon>Dinophyceae</taxon>
        <taxon>Suessiales</taxon>
        <taxon>Symbiodiniaceae</taxon>
        <taxon>Cladocopium</taxon>
    </lineage>
</organism>
<dbReference type="Proteomes" id="UP001152797">
    <property type="component" value="Unassembled WGS sequence"/>
</dbReference>
<reference evidence="2" key="1">
    <citation type="submission" date="2022-10" db="EMBL/GenBank/DDBJ databases">
        <authorList>
            <person name="Chen Y."/>
            <person name="Dougan E. K."/>
            <person name="Chan C."/>
            <person name="Rhodes N."/>
            <person name="Thang M."/>
        </authorList>
    </citation>
    <scope>NUCLEOTIDE SEQUENCE</scope>
</reference>
<dbReference type="GO" id="GO:0016779">
    <property type="term" value="F:nucleotidyltransferase activity"/>
    <property type="evidence" value="ECO:0007669"/>
    <property type="project" value="TreeGrafter"/>
</dbReference>
<dbReference type="Pfam" id="PF17403">
    <property type="entry name" value="Nrap_D2"/>
    <property type="match status" value="1"/>
</dbReference>
<feature type="domain" description="Nrap protein" evidence="1">
    <location>
        <begin position="272"/>
        <end position="405"/>
    </location>
</feature>
<evidence type="ECO:0000259" key="1">
    <source>
        <dbReference type="Pfam" id="PF17403"/>
    </source>
</evidence>
<proteinExistence type="predicted"/>
<evidence type="ECO:0000313" key="3">
    <source>
        <dbReference type="EMBL" id="CAL4787310.1"/>
    </source>
</evidence>
<gene>
    <name evidence="2" type="ORF">C1SCF055_LOCUS26154</name>
</gene>
<evidence type="ECO:0000313" key="4">
    <source>
        <dbReference type="Proteomes" id="UP001152797"/>
    </source>
</evidence>
<accession>A0A9P1D026</accession>
<sequence length="424" mass="47027">MPSMQLDSVRSLLRNFGLEADLRTQCIILAGILTAVLPLEIHHLVAMVLGAAGYMFLQKLEPTVRRREPQVKRRSSSDMEKKFQEKREVRVMKEVKKPSVVPVQAPKFQATGFDAEVKELLQNLQLTNTVRAQVDSITQRVKDLLLPIFQGSTTLEGYALANPLTGTAFGVAVPDVEIVVTSGSNAQVVGPEAAKYQKSLIRTCTDRLVTGGFKFRRSAFRGNEPKVTLISPPSPDGQAGIPFNLSVNAMTPSRAQRIFEACQRCPCAAELLLLERRWAKDRGISHAAKGHLSPYCWMLLGIYYLQEVGILEPGLGFLNSTPKTKSTMSSAELFKSFMRFYANFSWTEVVSVRGHRSKALPMRMVDGVAAPVIEDPFELGVDLANGMHSQSLQRLRDELRRSCELCARGASLAELLEPWVPPEE</sequence>
<dbReference type="GO" id="GO:0031123">
    <property type="term" value="P:RNA 3'-end processing"/>
    <property type="evidence" value="ECO:0007669"/>
    <property type="project" value="TreeGrafter"/>
</dbReference>
<dbReference type="AlphaFoldDB" id="A0A9P1D026"/>
<dbReference type="SUPFAM" id="SSF81631">
    <property type="entry name" value="PAP/OAS1 substrate-binding domain"/>
    <property type="match status" value="1"/>
</dbReference>
<dbReference type="PANTHER" id="PTHR12271:SF40">
    <property type="entry name" value="POLY(A) RNA POLYMERASE GLD2"/>
    <property type="match status" value="1"/>
</dbReference>
<dbReference type="OrthoDB" id="442582at2759"/>
<reference evidence="3 4" key="2">
    <citation type="submission" date="2024-05" db="EMBL/GenBank/DDBJ databases">
        <authorList>
            <person name="Chen Y."/>
            <person name="Shah S."/>
            <person name="Dougan E. K."/>
            <person name="Thang M."/>
            <person name="Chan C."/>
        </authorList>
    </citation>
    <scope>NUCLEOTIDE SEQUENCE [LARGE SCALE GENOMIC DNA]</scope>
</reference>
<evidence type="ECO:0000313" key="2">
    <source>
        <dbReference type="EMBL" id="CAI3999998.1"/>
    </source>
</evidence>
<keyword evidence="4" id="KW-1185">Reference proteome</keyword>
<dbReference type="EMBL" id="CAMXCT020002713">
    <property type="protein sequence ID" value="CAL1153373.1"/>
    <property type="molecule type" value="Genomic_DNA"/>
</dbReference>
<dbReference type="PANTHER" id="PTHR12271">
    <property type="entry name" value="POLY A POLYMERASE CID PAP -RELATED"/>
    <property type="match status" value="1"/>
</dbReference>
<dbReference type="EMBL" id="CAMXCT030002713">
    <property type="protein sequence ID" value="CAL4787310.1"/>
    <property type="molecule type" value="Genomic_DNA"/>
</dbReference>
<protein>
    <submittedName>
        <fullName evidence="3">PAP-associated domain-containing protein</fullName>
    </submittedName>
</protein>
<name>A0A9P1D026_9DINO</name>
<dbReference type="InterPro" id="IPR035367">
    <property type="entry name" value="Nrap_D2"/>
</dbReference>
<comment type="caution">
    <text evidence="2">The sequence shown here is derived from an EMBL/GenBank/DDBJ whole genome shotgun (WGS) entry which is preliminary data.</text>
</comment>
<dbReference type="Gene3D" id="1.10.1410.10">
    <property type="match status" value="1"/>
</dbReference>